<protein>
    <submittedName>
        <fullName evidence="1">Uncharacterized protein</fullName>
    </submittedName>
</protein>
<reference evidence="2" key="1">
    <citation type="submission" date="2016-10" db="EMBL/GenBank/DDBJ databases">
        <authorList>
            <person name="Varghese N."/>
            <person name="Submissions S."/>
        </authorList>
    </citation>
    <scope>NUCLEOTIDE SEQUENCE [LARGE SCALE GENOMIC DNA]</scope>
    <source>
        <strain evidence="2">DSM 26348</strain>
    </source>
</reference>
<evidence type="ECO:0000313" key="1">
    <source>
        <dbReference type="EMBL" id="SFH54131.1"/>
    </source>
</evidence>
<accession>A0A1I3AXR2</accession>
<dbReference type="AlphaFoldDB" id="A0A1I3AXR2"/>
<evidence type="ECO:0000313" key="2">
    <source>
        <dbReference type="Proteomes" id="UP000199518"/>
    </source>
</evidence>
<dbReference type="Proteomes" id="UP000199518">
    <property type="component" value="Unassembled WGS sequence"/>
</dbReference>
<name>A0A1I3AXR2_9PLAN</name>
<organism evidence="1 2">
    <name type="scientific">Planctomicrobium piriforme</name>
    <dbReference type="NCBI Taxonomy" id="1576369"/>
    <lineage>
        <taxon>Bacteria</taxon>
        <taxon>Pseudomonadati</taxon>
        <taxon>Planctomycetota</taxon>
        <taxon>Planctomycetia</taxon>
        <taxon>Planctomycetales</taxon>
        <taxon>Planctomycetaceae</taxon>
        <taxon>Planctomicrobium</taxon>
    </lineage>
</organism>
<proteinExistence type="predicted"/>
<keyword evidence="2" id="KW-1185">Reference proteome</keyword>
<gene>
    <name evidence="1" type="ORF">SAMN05421753_10183</name>
</gene>
<dbReference type="EMBL" id="FOQD01000001">
    <property type="protein sequence ID" value="SFH54131.1"/>
    <property type="molecule type" value="Genomic_DNA"/>
</dbReference>
<sequence>MVYQYIKDPRENEFLVQIGRTNQGDFIQLIHQPSGKERHIVGTKGRNVHKWQRQMMLEILAELDADKA</sequence>
<dbReference type="STRING" id="1576369.SAMN05421753_10183"/>